<dbReference type="FunFam" id="2.30.42.10:FF:000022">
    <property type="entry name" value="Glutamate receptor interacting protein 1"/>
    <property type="match status" value="1"/>
</dbReference>
<comment type="caution">
    <text evidence="6">The sequence shown here is derived from an EMBL/GenBank/DDBJ whole genome shotgun (WGS) entry which is preliminary data.</text>
</comment>
<evidence type="ECO:0000256" key="3">
    <source>
        <dbReference type="ARBA" id="ARBA00022737"/>
    </source>
</evidence>
<dbReference type="Pfam" id="PF00595">
    <property type="entry name" value="PDZ"/>
    <property type="match status" value="6"/>
</dbReference>
<dbReference type="CDD" id="cd06681">
    <property type="entry name" value="PDZ2_GRIP1-2-like"/>
    <property type="match status" value="1"/>
</dbReference>
<evidence type="ECO:0000256" key="4">
    <source>
        <dbReference type="SAM" id="MobiDB-lite"/>
    </source>
</evidence>
<dbReference type="FunFam" id="2.30.42.10:FF:000023">
    <property type="entry name" value="Glutamate receptor interacting protein 1"/>
    <property type="match status" value="1"/>
</dbReference>
<feature type="domain" description="PDZ" evidence="5">
    <location>
        <begin position="1176"/>
        <end position="1258"/>
    </location>
</feature>
<dbReference type="CDD" id="cd06686">
    <property type="entry name" value="PDZ4_GRIP1-2-like"/>
    <property type="match status" value="1"/>
</dbReference>
<dbReference type="Proteomes" id="UP000250572">
    <property type="component" value="Unassembled WGS sequence"/>
</dbReference>
<dbReference type="PANTHER" id="PTHR46227:SF4">
    <property type="entry name" value="GLUTAMATE RECEPTOR-INTERACTING PROTEIN 2"/>
    <property type="match status" value="1"/>
</dbReference>
<dbReference type="InterPro" id="IPR041489">
    <property type="entry name" value="PDZ_6"/>
</dbReference>
<feature type="domain" description="PDZ" evidence="5">
    <location>
        <begin position="279"/>
        <end position="367"/>
    </location>
</feature>
<keyword evidence="7" id="KW-1185">Reference proteome</keyword>
<dbReference type="InterPro" id="IPR043545">
    <property type="entry name" value="GRIP1/2"/>
</dbReference>
<dbReference type="EMBL" id="NHOQ01000864">
    <property type="protein sequence ID" value="PWA28286.1"/>
    <property type="molecule type" value="Genomic_DNA"/>
</dbReference>
<feature type="region of interest" description="Disordered" evidence="4">
    <location>
        <begin position="885"/>
        <end position="918"/>
    </location>
</feature>
<dbReference type="FunFam" id="2.30.42.10:FF:000031">
    <property type="entry name" value="Glutamate receptor interacting protein 1"/>
    <property type="match status" value="1"/>
</dbReference>
<dbReference type="CDD" id="cd06685">
    <property type="entry name" value="PDZ7_GRIP1-2-like"/>
    <property type="match status" value="1"/>
</dbReference>
<dbReference type="FunFam" id="2.30.42.10:FF:000021">
    <property type="entry name" value="Glutamate receptor interacting protein 1"/>
    <property type="match status" value="1"/>
</dbReference>
<proteinExistence type="predicted"/>
<feature type="region of interest" description="Disordered" evidence="4">
    <location>
        <begin position="538"/>
        <end position="588"/>
    </location>
</feature>
<feature type="region of interest" description="Disordered" evidence="4">
    <location>
        <begin position="959"/>
        <end position="1002"/>
    </location>
</feature>
<dbReference type="CDD" id="cd06684">
    <property type="entry name" value="PDZ3_GRIP1-2-like"/>
    <property type="match status" value="1"/>
</dbReference>
<feature type="domain" description="PDZ" evidence="5">
    <location>
        <begin position="381"/>
        <end position="465"/>
    </location>
</feature>
<gene>
    <name evidence="6" type="ORF">CCH79_00017556</name>
</gene>
<dbReference type="FunFam" id="2.30.42.10:FF:000035">
    <property type="entry name" value="Glutamate receptor interacting protein 1"/>
    <property type="match status" value="1"/>
</dbReference>
<feature type="compositionally biased region" description="Basic residues" evidence="4">
    <location>
        <begin position="566"/>
        <end position="576"/>
    </location>
</feature>
<dbReference type="InterPro" id="IPR036034">
    <property type="entry name" value="PDZ_sf"/>
</dbReference>
<feature type="compositionally biased region" description="Polar residues" evidence="4">
    <location>
        <begin position="908"/>
        <end position="918"/>
    </location>
</feature>
<evidence type="ECO:0000256" key="1">
    <source>
        <dbReference type="ARBA" id="ARBA00004496"/>
    </source>
</evidence>
<reference evidence="6 7" key="1">
    <citation type="journal article" date="2018" name="G3 (Bethesda)">
        <title>A High-Quality Reference Genome for the Invasive Mosquitofish Gambusia affinis Using a Chicago Library.</title>
        <authorList>
            <person name="Hoffberg S.L."/>
            <person name="Troendle N.J."/>
            <person name="Glenn T.C."/>
            <person name="Mahmud O."/>
            <person name="Louha S."/>
            <person name="Chalopin D."/>
            <person name="Bennetzen J.L."/>
            <person name="Mauricio R."/>
        </authorList>
    </citation>
    <scope>NUCLEOTIDE SEQUENCE [LARGE SCALE GENOMIC DNA]</scope>
    <source>
        <strain evidence="6">NE01/NJP1002.9</strain>
        <tissue evidence="6">Muscle</tissue>
    </source>
</reference>
<evidence type="ECO:0000313" key="7">
    <source>
        <dbReference type="Proteomes" id="UP000250572"/>
    </source>
</evidence>
<feature type="compositionally biased region" description="Acidic residues" evidence="4">
    <location>
        <begin position="890"/>
        <end position="907"/>
    </location>
</feature>
<sequence length="1339" mass="145879">MRKRLSLGCHLIVVEEFEGPNDPGSSAVWGFMPLGPKGSGAMCDGWRPREGALVGRYSVAEALGTWNVTSLGGNEPELVNGNKLLQLRSNSLSRVTSVVRVCSSKSKVRSSSWSARNNNPQWPDPASSVNGRPLADCQYVATGTNTSNEGPYGKTKDISGPEHTMTLRRHSIPEALRGVTMVELVKKEGSTLGLTISGGTDKDGKPRVSNLRPGGLAARSDQLNVGDYIKSVNGINLTKLRHEEIISLLKNIGERVLLEVEYELPPTAPDSTSGVISKTIDICLHKEGSSFGFVMRGGTHEDWHKSRPLVVTYVRPGGPADREGTLRPGDRLLSVDGVPLHSASHNDAHSVLAQCGQEALFQIEYDVTIMDTVANASGPLLVEIAKSPGATLGITLTSANHRNKQVIVIDRVKPGSVVDRCGALHPGDHLLSIDGTSTEHCTVLEATQLLASTTELVKLEMLPSHQTRLAGKQHDTVKVQKSDHPHTWDPCINYCHPPNSTLCNTSSTLNKSWTASNNNTINSLDYCKSLVCASFSTSSTTTSGPSSQSSNTLPRPAVPMSPRNSLLKRRQRKKEHKMSLASSSVGPGGQVVHVETSEVVLTGDPLNGFGVQLQGGIFATETLSAPPLIRFIEPDSSAERCGLLQVGDRLLSINGIPTEDGTLEEANQLLRDAALTNKVALEIEFDVAESVVPSSGTFHVKLPKKRGVELGLTISASKKPGEPLIISDIKKGSMAHRTGTLEPGDKLLAIDNIRLENCSKEDAEHILQQCEELVKLKIRKDEDNSDEQETSGSIIYTVELKRYGGPLGITISGTEEPFDPITISGLTKRGLAERTGAIHVGDRILAINSVSLKGKPLSEAIHLLQMAGETVTLKIKKQLDNLEERKAADAEDATENEVSDPEEDDLTDSQQTNKLSELYSTTIPSVDSAMESWDGSGLDAGYGSQGTYAQQGAGIALHPHEWRSSKQQRSTTPPPGRRKNYPFSDGGFSEDEWDKPPGFIGQAPDGILLDPDDSFWCQALEDLETCGQSELLREIEASIMTGTAISLGVEGANKPPAEPILSHRMSPLRRNSLLLQANLLHQNAHLHQGVHLHQDVHLHDEAHIHQDSHLHDEAHFNHEAHLHPGAHIHQENQSPLLHHDPKLKASLRVSERTWESRRIKEEMQGILSPTPLELHKVTVIKDPESDDFGFSVSDGFLEKGVYVNMIRPDGPADRAGLKPFDRILQVNHVRTRDFDCCLAVPLITEAGDRLELVISRNPLAGDTPEDNNNTLDHPLKLLFACLTLMISQDEMCKNDFVSFLPQLDSQVDITETSYCSALMFFIFSSETHIRLKTAETQRT</sequence>
<dbReference type="PROSITE" id="PS50106">
    <property type="entry name" value="PDZ"/>
    <property type="match status" value="7"/>
</dbReference>
<feature type="region of interest" description="Disordered" evidence="4">
    <location>
        <begin position="195"/>
        <end position="215"/>
    </location>
</feature>
<feature type="domain" description="PDZ" evidence="5">
    <location>
        <begin position="699"/>
        <end position="782"/>
    </location>
</feature>
<keyword evidence="3" id="KW-0677">Repeat</keyword>
<feature type="compositionally biased region" description="Low complexity" evidence="4">
    <location>
        <begin position="538"/>
        <end position="552"/>
    </location>
</feature>
<feature type="domain" description="PDZ" evidence="5">
    <location>
        <begin position="598"/>
        <end position="673"/>
    </location>
</feature>
<dbReference type="CDD" id="cd06683">
    <property type="entry name" value="PDZ6_GRIP1-2-like"/>
    <property type="match status" value="1"/>
</dbReference>
<protein>
    <recommendedName>
        <fullName evidence="5">PDZ domain-containing protein</fullName>
    </recommendedName>
</protein>
<feature type="domain" description="PDZ" evidence="5">
    <location>
        <begin position="181"/>
        <end position="264"/>
    </location>
</feature>
<dbReference type="GO" id="GO:0098887">
    <property type="term" value="P:neurotransmitter receptor transport, endosome to postsynaptic membrane"/>
    <property type="evidence" value="ECO:0007669"/>
    <property type="project" value="TreeGrafter"/>
</dbReference>
<organism evidence="6 7">
    <name type="scientific">Gambusia affinis</name>
    <name type="common">Western mosquitofish</name>
    <name type="synonym">Heterandria affinis</name>
    <dbReference type="NCBI Taxonomy" id="33528"/>
    <lineage>
        <taxon>Eukaryota</taxon>
        <taxon>Metazoa</taxon>
        <taxon>Chordata</taxon>
        <taxon>Craniata</taxon>
        <taxon>Vertebrata</taxon>
        <taxon>Euteleostomi</taxon>
        <taxon>Actinopterygii</taxon>
        <taxon>Neopterygii</taxon>
        <taxon>Teleostei</taxon>
        <taxon>Neoteleostei</taxon>
        <taxon>Acanthomorphata</taxon>
        <taxon>Ovalentaria</taxon>
        <taxon>Atherinomorphae</taxon>
        <taxon>Cyprinodontiformes</taxon>
        <taxon>Poeciliidae</taxon>
        <taxon>Poeciliinae</taxon>
        <taxon>Gambusia</taxon>
    </lineage>
</organism>
<dbReference type="SUPFAM" id="SSF50156">
    <property type="entry name" value="PDZ domain-like"/>
    <property type="match status" value="7"/>
</dbReference>
<dbReference type="CDD" id="cd06682">
    <property type="entry name" value="PDZ5_GRIP1-2-like"/>
    <property type="match status" value="1"/>
</dbReference>
<dbReference type="PANTHER" id="PTHR46227">
    <property type="entry name" value="GLUTAMATE RECEPTOR-INTERACTING PROTEIN GRIP"/>
    <property type="match status" value="1"/>
</dbReference>
<dbReference type="GO" id="GO:0005737">
    <property type="term" value="C:cytoplasm"/>
    <property type="evidence" value="ECO:0007669"/>
    <property type="project" value="UniProtKB-SubCell"/>
</dbReference>
<evidence type="ECO:0000256" key="2">
    <source>
        <dbReference type="ARBA" id="ARBA00022490"/>
    </source>
</evidence>
<accession>A0A315W0L5</accession>
<name>A0A315W0L5_GAMAF</name>
<comment type="subcellular location">
    <subcellularLocation>
        <location evidence="1">Cytoplasm</location>
    </subcellularLocation>
</comment>
<dbReference type="Gene3D" id="2.30.42.10">
    <property type="match status" value="7"/>
</dbReference>
<evidence type="ECO:0000259" key="5">
    <source>
        <dbReference type="PROSITE" id="PS50106"/>
    </source>
</evidence>
<keyword evidence="2" id="KW-0963">Cytoplasm</keyword>
<dbReference type="STRING" id="33528.ENSGAFP00000020643"/>
<dbReference type="FunFam" id="2.30.42.10:FF:000025">
    <property type="entry name" value="Glutamate receptor interacting protein 1"/>
    <property type="match status" value="1"/>
</dbReference>
<evidence type="ECO:0000313" key="6">
    <source>
        <dbReference type="EMBL" id="PWA28286.1"/>
    </source>
</evidence>
<dbReference type="CDD" id="cd06687">
    <property type="entry name" value="PDZ1_GRIP1-2-like"/>
    <property type="match status" value="1"/>
</dbReference>
<feature type="domain" description="PDZ" evidence="5">
    <location>
        <begin position="797"/>
        <end position="879"/>
    </location>
</feature>
<dbReference type="Pfam" id="PF17820">
    <property type="entry name" value="PDZ_6"/>
    <property type="match status" value="1"/>
</dbReference>
<dbReference type="FunFam" id="2.30.42.10:FF:000034">
    <property type="entry name" value="Glutamate receptor interacting protein 1"/>
    <property type="match status" value="1"/>
</dbReference>
<dbReference type="SMART" id="SM00228">
    <property type="entry name" value="PDZ"/>
    <property type="match status" value="7"/>
</dbReference>
<feature type="region of interest" description="Disordered" evidence="4">
    <location>
        <begin position="142"/>
        <end position="161"/>
    </location>
</feature>
<dbReference type="InterPro" id="IPR001478">
    <property type="entry name" value="PDZ"/>
</dbReference>